<keyword evidence="2" id="KW-1185">Reference proteome</keyword>
<dbReference type="RefSeq" id="WP_370596595.1">
    <property type="nucleotide sequence ID" value="NZ_JALBUR010000040.1"/>
</dbReference>
<dbReference type="AlphaFoldDB" id="A0AB35U9P0"/>
<dbReference type="EMBL" id="JALBUR010000040">
    <property type="protein sequence ID" value="MDX8420464.1"/>
    <property type="molecule type" value="Genomic_DNA"/>
</dbReference>
<organism evidence="1 2">
    <name type="scientific">Grylomicrobium aquisgranensis</name>
    <dbReference type="NCBI Taxonomy" id="2926318"/>
    <lineage>
        <taxon>Bacteria</taxon>
        <taxon>Bacillati</taxon>
        <taxon>Bacillota</taxon>
        <taxon>Erysipelotrichia</taxon>
        <taxon>Erysipelotrichales</taxon>
        <taxon>Erysipelotrichaceae</taxon>
        <taxon>Grylomicrobium</taxon>
    </lineage>
</organism>
<gene>
    <name evidence="1" type="ORF">MOZ60_10245</name>
</gene>
<reference evidence="1 2" key="1">
    <citation type="submission" date="2022-03" db="EMBL/GenBank/DDBJ databases">
        <title>Novel taxa within the pig intestine.</title>
        <authorList>
            <person name="Wylensek D."/>
            <person name="Bishof K."/>
            <person name="Afrizal A."/>
            <person name="Clavel T."/>
        </authorList>
    </citation>
    <scope>NUCLEOTIDE SEQUENCE [LARGE SCALE GENOMIC DNA]</scope>
    <source>
        <strain evidence="1 2">CLA-KB-P133</strain>
    </source>
</reference>
<sequence>MLAGINLIDEILGHDFFNKEAEVLKTDQGTEFTCASQAEIRSDGTRRTRMFFCDPMASWQKGSLENVHLLLREICPKECDLKAIGVVDQYACDIISSNIDSYLKEKLNGKSSFQLLEFLSPDTAKKFYEFVQIQMK</sequence>
<accession>A0AB35U9P0</accession>
<proteinExistence type="predicted"/>
<name>A0AB35U9P0_9FIRM</name>
<dbReference type="Proteomes" id="UP001286174">
    <property type="component" value="Unassembled WGS sequence"/>
</dbReference>
<comment type="caution">
    <text evidence="1">The sequence shown here is derived from an EMBL/GenBank/DDBJ whole genome shotgun (WGS) entry which is preliminary data.</text>
</comment>
<evidence type="ECO:0000313" key="1">
    <source>
        <dbReference type="EMBL" id="MDX8420464.1"/>
    </source>
</evidence>
<protein>
    <submittedName>
        <fullName evidence="1">Transposase</fullName>
    </submittedName>
</protein>
<evidence type="ECO:0000313" key="2">
    <source>
        <dbReference type="Proteomes" id="UP001286174"/>
    </source>
</evidence>